<dbReference type="GO" id="GO:0003676">
    <property type="term" value="F:nucleic acid binding"/>
    <property type="evidence" value="ECO:0007669"/>
    <property type="project" value="InterPro"/>
</dbReference>
<organism evidence="7 8">
    <name type="scientific">Methanothermus fervidus (strain ATCC 43054 / DSM 2088 / JCM 10308 / V24 S)</name>
    <dbReference type="NCBI Taxonomy" id="523846"/>
    <lineage>
        <taxon>Archaea</taxon>
        <taxon>Methanobacteriati</taxon>
        <taxon>Methanobacteriota</taxon>
        <taxon>Methanomada group</taxon>
        <taxon>Methanobacteria</taxon>
        <taxon>Methanobacteriales</taxon>
        <taxon>Methanothermaceae</taxon>
        <taxon>Methanothermus</taxon>
    </lineage>
</organism>
<evidence type="ECO:0000259" key="6">
    <source>
        <dbReference type="PROSITE" id="PS51194"/>
    </source>
</evidence>
<evidence type="ECO:0000313" key="8">
    <source>
        <dbReference type="Proteomes" id="UP000002315"/>
    </source>
</evidence>
<sequence length="820" mass="93767">MIILNKRRRKIELFLVKKPKENVPIEPILYGHLKFKSTPAGPRIKRFIIINKKSKPYPPSKAIKLLRSHKVFLANSDKNLEKFLDDFNIQYKKLIVCNHCLIEKRVTILTEKNSYKYNNQAICKECAEDIIKMELRYISANKSLIKKLKNILERIKDVEKILKIFEPFFDPVENPEFTLIDKIECGKDKELKVSELNIPKKFKFVLNHLKIRKLLPVQYLAIKNGLIEGKNLMVVSATASGKTLIGELVGIPSALEGKKFIYLTPLVALANQKYREFKSKYSSLGLKTAIKVGKNRIKAKGELKIHEDDIRDADIVVGTYEGIDFLLRSGKSKHLGDPGVIVIDEIHMLEDRERGPRLNGMIKRFMKIFPNSQIIALSATVENAEEIAKKFGLKLVKYEKRPVPLEKHLILLKNNEEKKEIIAKLIKKEYNNISKKGFRGQTIVFTNSRMKTKMITNYLRSKGIKAAAYHAGLPYHKREKIEKEFASQNLEAVVTTAALSAGVDFPASQVIFETLLMGNKWIENNEFQQMLGRAGRPSYHDRGIVYILAEIGMNFNGETEESKAVELLEGNLDPVDVDYTDEDVLEHVLADITSGSVKKPQDLTNDASWPIDSKEAVQILEKHGLLKKFKPTEYGFAVSKSFLKLNEAKYIEKNIGKKDAVKIAVTINPFENAYLSKQLHKQLIHNLGVKFSSRLFADSTLDILSKGKNIVDLDKNLQKAVIRLQMDFISCKCKYRPFCGCTQKKFSEYIINLRLKGKDPIEISKIIISKYKIQTYSGDIFNWLDNILRTFEGMKRIASAFNINEEVEKLNKIIKKIEEG</sequence>
<dbReference type="Gene3D" id="3.40.50.300">
    <property type="entry name" value="P-loop containing nucleotide triphosphate hydrolases"/>
    <property type="match status" value="2"/>
</dbReference>
<dbReference type="EMBL" id="CP002278">
    <property type="protein sequence ID" value="ADP76833.1"/>
    <property type="molecule type" value="Genomic_DNA"/>
</dbReference>
<dbReference type="InterPro" id="IPR027417">
    <property type="entry name" value="P-loop_NTPase"/>
</dbReference>
<dbReference type="KEGG" id="mfv:Mfer_0029"/>
<dbReference type="PROSITE" id="PS51194">
    <property type="entry name" value="HELICASE_CTER"/>
    <property type="match status" value="1"/>
</dbReference>
<dbReference type="OrthoDB" id="39583at2157"/>
<evidence type="ECO:0000313" key="7">
    <source>
        <dbReference type="EMBL" id="ADP76833.1"/>
    </source>
</evidence>
<dbReference type="GO" id="GO:0004386">
    <property type="term" value="F:helicase activity"/>
    <property type="evidence" value="ECO:0007669"/>
    <property type="project" value="UniProtKB-KW"/>
</dbReference>
<dbReference type="GO" id="GO:0140097">
    <property type="term" value="F:catalytic activity, acting on DNA"/>
    <property type="evidence" value="ECO:0007669"/>
    <property type="project" value="UniProtKB-ARBA"/>
</dbReference>
<evidence type="ECO:0000256" key="1">
    <source>
        <dbReference type="ARBA" id="ARBA00022741"/>
    </source>
</evidence>
<dbReference type="Pfam" id="PF00271">
    <property type="entry name" value="Helicase_C"/>
    <property type="match status" value="1"/>
</dbReference>
<proteinExistence type="predicted"/>
<gene>
    <name evidence="7" type="ordered locus">Mfer_0029</name>
</gene>
<keyword evidence="4" id="KW-0067">ATP-binding</keyword>
<name>E3GWL9_METFV</name>
<dbReference type="Pfam" id="PF00270">
    <property type="entry name" value="DEAD"/>
    <property type="match status" value="1"/>
</dbReference>
<dbReference type="CDD" id="cd18795">
    <property type="entry name" value="SF2_C_Ski2"/>
    <property type="match status" value="1"/>
</dbReference>
<keyword evidence="2" id="KW-0378">Hydrolase</keyword>
<feature type="domain" description="Helicase ATP-binding" evidence="5">
    <location>
        <begin position="223"/>
        <end position="399"/>
    </location>
</feature>
<dbReference type="GO" id="GO:0005524">
    <property type="term" value="F:ATP binding"/>
    <property type="evidence" value="ECO:0007669"/>
    <property type="project" value="UniProtKB-KW"/>
</dbReference>
<dbReference type="GO" id="GO:0016787">
    <property type="term" value="F:hydrolase activity"/>
    <property type="evidence" value="ECO:0007669"/>
    <property type="project" value="UniProtKB-KW"/>
</dbReference>
<reference evidence="7 8" key="1">
    <citation type="journal article" date="2010" name="Stand. Genomic Sci.">
        <title>Complete genome sequence of Methanothermus fervidus type strain (V24S).</title>
        <authorList>
            <person name="Anderson I."/>
            <person name="Djao O.D."/>
            <person name="Misra M."/>
            <person name="Chertkov O."/>
            <person name="Nolan M."/>
            <person name="Lucas S."/>
            <person name="Lapidus A."/>
            <person name="Del Rio T.G."/>
            <person name="Tice H."/>
            <person name="Cheng J.F."/>
            <person name="Tapia R."/>
            <person name="Han C."/>
            <person name="Goodwin L."/>
            <person name="Pitluck S."/>
            <person name="Liolios K."/>
            <person name="Ivanova N."/>
            <person name="Mavromatis K."/>
            <person name="Mikhailova N."/>
            <person name="Pati A."/>
            <person name="Brambilla E."/>
            <person name="Chen A."/>
            <person name="Palaniappan K."/>
            <person name="Land M."/>
            <person name="Hauser L."/>
            <person name="Chang Y.J."/>
            <person name="Jeffries C.D."/>
            <person name="Sikorski J."/>
            <person name="Spring S."/>
            <person name="Rohde M."/>
            <person name="Eichinger K."/>
            <person name="Huber H."/>
            <person name="Wirth R."/>
            <person name="Goker M."/>
            <person name="Detter J.C."/>
            <person name="Woyke T."/>
            <person name="Bristow J."/>
            <person name="Eisen J.A."/>
            <person name="Markowitz V."/>
            <person name="Hugenholtz P."/>
            <person name="Klenk H.P."/>
            <person name="Kyrpides N.C."/>
        </authorList>
    </citation>
    <scope>NUCLEOTIDE SEQUENCE [LARGE SCALE GENOMIC DNA]</scope>
    <source>
        <strain evidence="8">ATCC 43054 / DSM 2088 / JCM 10308 / V24 S</strain>
    </source>
</reference>
<accession>E3GWL9</accession>
<dbReference type="InterPro" id="IPR014001">
    <property type="entry name" value="Helicase_ATP-bd"/>
</dbReference>
<dbReference type="AlphaFoldDB" id="E3GWL9"/>
<evidence type="ECO:0000256" key="4">
    <source>
        <dbReference type="ARBA" id="ARBA00022840"/>
    </source>
</evidence>
<keyword evidence="3 7" id="KW-0347">Helicase</keyword>
<dbReference type="STRING" id="523846.Mfer_0029"/>
<dbReference type="InterPro" id="IPR001650">
    <property type="entry name" value="Helicase_C-like"/>
</dbReference>
<keyword evidence="8" id="KW-1185">Reference proteome</keyword>
<evidence type="ECO:0000256" key="3">
    <source>
        <dbReference type="ARBA" id="ARBA00022806"/>
    </source>
</evidence>
<dbReference type="InterPro" id="IPR050474">
    <property type="entry name" value="Hel308_SKI2-like"/>
</dbReference>
<dbReference type="InterPro" id="IPR043852">
    <property type="entry name" value="DUF5814"/>
</dbReference>
<dbReference type="PANTHER" id="PTHR47961:SF1">
    <property type="entry name" value="ATP-DEPENDENT HELICASE MJ1401-RELATED"/>
    <property type="match status" value="1"/>
</dbReference>
<dbReference type="HOGENOM" id="CLU_010611_0_0_2"/>
<dbReference type="InterPro" id="IPR011545">
    <property type="entry name" value="DEAD/DEAH_box_helicase_dom"/>
</dbReference>
<protein>
    <submittedName>
        <fullName evidence="7">DEAD/DEAH box helicase domain protein</fullName>
    </submittedName>
</protein>
<dbReference type="PANTHER" id="PTHR47961">
    <property type="entry name" value="DNA POLYMERASE THETA, PUTATIVE (AFU_ORTHOLOGUE AFUA_1G05260)-RELATED"/>
    <property type="match status" value="1"/>
</dbReference>
<dbReference type="PROSITE" id="PS51192">
    <property type="entry name" value="HELICASE_ATP_BIND_1"/>
    <property type="match status" value="1"/>
</dbReference>
<feature type="domain" description="Helicase C-terminal" evidence="6">
    <location>
        <begin position="425"/>
        <end position="583"/>
    </location>
</feature>
<dbReference type="Pfam" id="PF19131">
    <property type="entry name" value="DUF5814"/>
    <property type="match status" value="1"/>
</dbReference>
<keyword evidence="1" id="KW-0547">Nucleotide-binding</keyword>
<dbReference type="SUPFAM" id="SSF52540">
    <property type="entry name" value="P-loop containing nucleoside triphosphate hydrolases"/>
    <property type="match status" value="1"/>
</dbReference>
<dbReference type="Proteomes" id="UP000002315">
    <property type="component" value="Chromosome"/>
</dbReference>
<dbReference type="SMART" id="SM00490">
    <property type="entry name" value="HELICc"/>
    <property type="match status" value="1"/>
</dbReference>
<evidence type="ECO:0000256" key="2">
    <source>
        <dbReference type="ARBA" id="ARBA00022801"/>
    </source>
</evidence>
<dbReference type="SMART" id="SM00487">
    <property type="entry name" value="DEXDc"/>
    <property type="match status" value="1"/>
</dbReference>
<evidence type="ECO:0000259" key="5">
    <source>
        <dbReference type="PROSITE" id="PS51192"/>
    </source>
</evidence>